<dbReference type="Proteomes" id="UP000484015">
    <property type="component" value="Unassembled WGS sequence"/>
</dbReference>
<keyword evidence="5" id="KW-1185">Reference proteome</keyword>
<dbReference type="InterPro" id="IPR050057">
    <property type="entry name" value="Prokaryotic/Mito_RF"/>
</dbReference>
<proteinExistence type="inferred from homology"/>
<comment type="caution">
    <text evidence="4">The sequence shown here is derived from an EMBL/GenBank/DDBJ whole genome shotgun (WGS) entry which is preliminary data.</text>
</comment>
<dbReference type="AlphaFoldDB" id="A0A6L6Q7G0"/>
<dbReference type="PROSITE" id="PS00745">
    <property type="entry name" value="RF_PROK_I"/>
    <property type="match status" value="1"/>
</dbReference>
<evidence type="ECO:0000313" key="4">
    <source>
        <dbReference type="EMBL" id="MTW05394.1"/>
    </source>
</evidence>
<organism evidence="4 5">
    <name type="scientific">Pseudoduganella ginsengisoli</name>
    <dbReference type="NCBI Taxonomy" id="1462440"/>
    <lineage>
        <taxon>Bacteria</taxon>
        <taxon>Pseudomonadati</taxon>
        <taxon>Pseudomonadota</taxon>
        <taxon>Betaproteobacteria</taxon>
        <taxon>Burkholderiales</taxon>
        <taxon>Oxalobacteraceae</taxon>
        <taxon>Telluria group</taxon>
        <taxon>Pseudoduganella</taxon>
    </lineage>
</organism>
<feature type="region of interest" description="Disordered" evidence="2">
    <location>
        <begin position="180"/>
        <end position="211"/>
    </location>
</feature>
<evidence type="ECO:0000259" key="3">
    <source>
        <dbReference type="PROSITE" id="PS00745"/>
    </source>
</evidence>
<protein>
    <submittedName>
        <fullName evidence="4">Peptide chain release factor H</fullName>
    </submittedName>
</protein>
<gene>
    <name evidence="4" type="ORF">GM668_25255</name>
</gene>
<dbReference type="PANTHER" id="PTHR43804:SF9">
    <property type="entry name" value="PEPTIDE CHAIN RELEASE FACTOR HOMOLOG-RELATED"/>
    <property type="match status" value="1"/>
</dbReference>
<dbReference type="PANTHER" id="PTHR43804">
    <property type="entry name" value="LD18447P"/>
    <property type="match status" value="1"/>
</dbReference>
<evidence type="ECO:0000256" key="1">
    <source>
        <dbReference type="ARBA" id="ARBA00010835"/>
    </source>
</evidence>
<dbReference type="Gene3D" id="3.30.160.20">
    <property type="match status" value="1"/>
</dbReference>
<dbReference type="SUPFAM" id="SSF75620">
    <property type="entry name" value="Release factor"/>
    <property type="match status" value="1"/>
</dbReference>
<sequence>MILFQLTANTGPAECCLAVRHALNALVKEGSKSGVKIEVLEQQDGPAQDTYSSILLGLVSREDNVAARELAERWSGTLQWICDSPYRPGHKRKNWFIGGAIHDPPEPLPDSAIRYEAMHASGPGGQHVNKTASAVRATHIATGLSVRVQSQRSQLANRQLAARLLAGKLEALAGSHADEARAQRRLQHTQTERGNARRTFVGKSFIEAQRT</sequence>
<dbReference type="OrthoDB" id="9815709at2"/>
<accession>A0A6L6Q7G0</accession>
<name>A0A6L6Q7G0_9BURK</name>
<reference evidence="4 5" key="1">
    <citation type="submission" date="2019-11" db="EMBL/GenBank/DDBJ databases">
        <title>Type strains purchased from KCTC, JCM and DSMZ.</title>
        <authorList>
            <person name="Lu H."/>
        </authorList>
    </citation>
    <scope>NUCLEOTIDE SEQUENCE [LARGE SCALE GENOMIC DNA]</scope>
    <source>
        <strain evidence="4 5">KCTC 42409</strain>
    </source>
</reference>
<dbReference type="InterPro" id="IPR000352">
    <property type="entry name" value="Pep_chain_release_fac_I"/>
</dbReference>
<dbReference type="NCBIfam" id="TIGR03072">
    <property type="entry name" value="release_prfH"/>
    <property type="match status" value="1"/>
</dbReference>
<dbReference type="GO" id="GO:0003747">
    <property type="term" value="F:translation release factor activity"/>
    <property type="evidence" value="ECO:0007669"/>
    <property type="project" value="InterPro"/>
</dbReference>
<dbReference type="RefSeq" id="WP_155441745.1">
    <property type="nucleotide sequence ID" value="NZ_WNLA01000024.1"/>
</dbReference>
<dbReference type="Pfam" id="PF00472">
    <property type="entry name" value="RF-1"/>
    <property type="match status" value="1"/>
</dbReference>
<dbReference type="InterPro" id="IPR017509">
    <property type="entry name" value="PrfH"/>
</dbReference>
<evidence type="ECO:0000313" key="5">
    <source>
        <dbReference type="Proteomes" id="UP000484015"/>
    </source>
</evidence>
<dbReference type="EMBL" id="WNLA01000024">
    <property type="protein sequence ID" value="MTW05394.1"/>
    <property type="molecule type" value="Genomic_DNA"/>
</dbReference>
<evidence type="ECO:0000256" key="2">
    <source>
        <dbReference type="SAM" id="MobiDB-lite"/>
    </source>
</evidence>
<dbReference type="InterPro" id="IPR045853">
    <property type="entry name" value="Pep_chain_release_fac_I_sf"/>
</dbReference>
<comment type="similarity">
    <text evidence="1">Belongs to the prokaryotic/mitochondrial release factor family.</text>
</comment>
<feature type="domain" description="Prokaryotic-type class I peptide chain release factors" evidence="3">
    <location>
        <begin position="119"/>
        <end position="135"/>
    </location>
</feature>